<keyword evidence="2" id="KW-1185">Reference proteome</keyword>
<dbReference type="VEuPathDB" id="FungiDB:LCOR_01437.1"/>
<evidence type="ECO:0000313" key="1">
    <source>
        <dbReference type="EMBL" id="CDH49701.1"/>
    </source>
</evidence>
<comment type="caution">
    <text evidence="1">The sequence shown here is derived from an EMBL/GenBank/DDBJ whole genome shotgun (WGS) entry which is preliminary data.</text>
</comment>
<organism evidence="1 2">
    <name type="scientific">Lichtheimia corymbifera JMRC:FSU:9682</name>
    <dbReference type="NCBI Taxonomy" id="1263082"/>
    <lineage>
        <taxon>Eukaryota</taxon>
        <taxon>Fungi</taxon>
        <taxon>Fungi incertae sedis</taxon>
        <taxon>Mucoromycota</taxon>
        <taxon>Mucoromycotina</taxon>
        <taxon>Mucoromycetes</taxon>
        <taxon>Mucorales</taxon>
        <taxon>Lichtheimiaceae</taxon>
        <taxon>Lichtheimia</taxon>
    </lineage>
</organism>
<protein>
    <recommendedName>
        <fullName evidence="3">Hypervirulence associated protein TUDOR domain-containing protein</fullName>
    </recommendedName>
</protein>
<dbReference type="Proteomes" id="UP000027586">
    <property type="component" value="Unassembled WGS sequence"/>
</dbReference>
<dbReference type="OrthoDB" id="2238679at2759"/>
<accession>A0A068RL65</accession>
<evidence type="ECO:0008006" key="3">
    <source>
        <dbReference type="Google" id="ProtNLM"/>
    </source>
</evidence>
<gene>
    <name evidence="1" type="ORF">LCOR_01437.1</name>
</gene>
<dbReference type="EMBL" id="CBTN010000004">
    <property type="protein sequence ID" value="CDH49701.1"/>
    <property type="molecule type" value="Genomic_DNA"/>
</dbReference>
<sequence length="98" mass="11092">MSPPNTPERRTFYQVGDIITYRPLEGRPYTSIGTIVDIVEHPTRDPYLPMSKRGGKLTAELSKENPGFLVHNELTGKTSLIRHTAVVERNYPLPNESK</sequence>
<evidence type="ECO:0000313" key="2">
    <source>
        <dbReference type="Proteomes" id="UP000027586"/>
    </source>
</evidence>
<dbReference type="AlphaFoldDB" id="A0A068RL65"/>
<name>A0A068RL65_9FUNG</name>
<reference evidence="1" key="1">
    <citation type="submission" date="2013-08" db="EMBL/GenBank/DDBJ databases">
        <title>Gene expansion shapes genome architecture in the human pathogen Lichtheimia corymbifera: an evolutionary genomics analysis in the ancient terrestrial Mucorales (Mucoromycotina).</title>
        <authorList>
            <person name="Schwartze V.U."/>
            <person name="Winter S."/>
            <person name="Shelest E."/>
            <person name="Marcet-Houben M."/>
            <person name="Horn F."/>
            <person name="Wehner S."/>
            <person name="Hoffmann K."/>
            <person name="Riege K."/>
            <person name="Sammeth M."/>
            <person name="Nowrousian M."/>
            <person name="Valiante V."/>
            <person name="Linde J."/>
            <person name="Jacobsen I.D."/>
            <person name="Marz M."/>
            <person name="Brakhage A.A."/>
            <person name="Gabaldon T."/>
            <person name="Bocker S."/>
            <person name="Voigt K."/>
        </authorList>
    </citation>
    <scope>NUCLEOTIDE SEQUENCE [LARGE SCALE GENOMIC DNA]</scope>
    <source>
        <strain evidence="1">FSU 9682</strain>
    </source>
</reference>
<proteinExistence type="predicted"/>